<evidence type="ECO:0000313" key="2">
    <source>
        <dbReference type="EMBL" id="BDR56591.1"/>
    </source>
</evidence>
<dbReference type="RefSeq" id="WP_317694872.1">
    <property type="nucleotide sequence ID" value="NZ_AP026801.1"/>
</dbReference>
<reference evidence="2 3" key="1">
    <citation type="journal article" date="2023" name="Microbiol. Spectr.">
        <title>Symbiosis of Carpenter Bees with Uncharacterized Lactic Acid Bacteria Showing NAD Auxotrophy.</title>
        <authorList>
            <person name="Kawasaki S."/>
            <person name="Ozawa K."/>
            <person name="Mori T."/>
            <person name="Yamamoto A."/>
            <person name="Ito M."/>
            <person name="Ohkuma M."/>
            <person name="Sakamoto M."/>
            <person name="Matsutani M."/>
        </authorList>
    </citation>
    <scope>NUCLEOTIDE SEQUENCE [LARGE SCALE GENOMIC DNA]</scope>
    <source>
        <strain evidence="2 3">KimC2</strain>
    </source>
</reference>
<keyword evidence="3" id="KW-1185">Reference proteome</keyword>
<name>A0AAU9D283_9LACO</name>
<dbReference type="InterPro" id="IPR010982">
    <property type="entry name" value="Lambda_DNA-bd_dom_sf"/>
</dbReference>
<dbReference type="GO" id="GO:0003677">
    <property type="term" value="F:DNA binding"/>
    <property type="evidence" value="ECO:0007669"/>
    <property type="project" value="InterPro"/>
</dbReference>
<organism evidence="2 3">
    <name type="scientific">Xylocopilactobacillus apis</name>
    <dbReference type="NCBI Taxonomy" id="2932183"/>
    <lineage>
        <taxon>Bacteria</taxon>
        <taxon>Bacillati</taxon>
        <taxon>Bacillota</taxon>
        <taxon>Bacilli</taxon>
        <taxon>Lactobacillales</taxon>
        <taxon>Lactobacillaceae</taxon>
        <taxon>Xylocopilactobacillus</taxon>
    </lineage>
</organism>
<dbReference type="InterPro" id="IPR001387">
    <property type="entry name" value="Cro/C1-type_HTH"/>
</dbReference>
<dbReference type="Proteomes" id="UP001321804">
    <property type="component" value="Chromosome"/>
</dbReference>
<dbReference type="SMART" id="SM00530">
    <property type="entry name" value="HTH_XRE"/>
    <property type="match status" value="1"/>
</dbReference>
<protein>
    <recommendedName>
        <fullName evidence="1">HTH cro/C1-type domain-containing protein</fullName>
    </recommendedName>
</protein>
<dbReference type="EMBL" id="AP026801">
    <property type="protein sequence ID" value="BDR56591.1"/>
    <property type="molecule type" value="Genomic_DNA"/>
</dbReference>
<sequence>MKITKEPNELAGYLKAHNITQRYIAELIGKSAVTVNHKIYGKSFFNQDEISILVDSLGIPIELFLNSRQKKED</sequence>
<dbReference type="PROSITE" id="PS50943">
    <property type="entry name" value="HTH_CROC1"/>
    <property type="match status" value="1"/>
</dbReference>
<gene>
    <name evidence="2" type="ORF">KIMC2_11530</name>
</gene>
<dbReference type="CDD" id="cd00093">
    <property type="entry name" value="HTH_XRE"/>
    <property type="match status" value="1"/>
</dbReference>
<dbReference type="SUPFAM" id="SSF47413">
    <property type="entry name" value="lambda repressor-like DNA-binding domains"/>
    <property type="match status" value="1"/>
</dbReference>
<proteinExistence type="predicted"/>
<dbReference type="KEGG" id="xak:KIMC2_11530"/>
<evidence type="ECO:0000313" key="3">
    <source>
        <dbReference type="Proteomes" id="UP001321804"/>
    </source>
</evidence>
<dbReference type="AlphaFoldDB" id="A0AAU9D283"/>
<evidence type="ECO:0000259" key="1">
    <source>
        <dbReference type="PROSITE" id="PS50943"/>
    </source>
</evidence>
<accession>A0AAU9D283</accession>
<feature type="domain" description="HTH cro/C1-type" evidence="1">
    <location>
        <begin position="10"/>
        <end position="64"/>
    </location>
</feature>